<dbReference type="STRING" id="871968.DESME_09180"/>
<dbReference type="Proteomes" id="UP000010847">
    <property type="component" value="Chromosome"/>
</dbReference>
<dbReference type="EMBL" id="CP007032">
    <property type="protein sequence ID" value="AHF07189.1"/>
    <property type="molecule type" value="Genomic_DNA"/>
</dbReference>
<feature type="region of interest" description="Disordered" evidence="8">
    <location>
        <begin position="213"/>
        <end position="239"/>
    </location>
</feature>
<name>W0EDD9_9FIRM</name>
<evidence type="ECO:0000313" key="11">
    <source>
        <dbReference type="EMBL" id="AHF07189.1"/>
    </source>
</evidence>
<dbReference type="InterPro" id="IPR051829">
    <property type="entry name" value="Multiheme_Cytochr_ET"/>
</dbReference>
<dbReference type="InterPro" id="IPR005126">
    <property type="entry name" value="NapC/NirT_cyt_c_N"/>
</dbReference>
<dbReference type="OrthoDB" id="9791652at2"/>
<dbReference type="Pfam" id="PF03264">
    <property type="entry name" value="Cytochrom_NNT"/>
    <property type="match status" value="1"/>
</dbReference>
<dbReference type="RefSeq" id="WP_006718290.1">
    <property type="nucleotide sequence ID" value="NZ_CP007032.1"/>
</dbReference>
<evidence type="ECO:0000256" key="1">
    <source>
        <dbReference type="ARBA" id="ARBA00004196"/>
    </source>
</evidence>
<feature type="compositionally biased region" description="Basic and acidic residues" evidence="8">
    <location>
        <begin position="217"/>
        <end position="235"/>
    </location>
</feature>
<keyword evidence="12" id="KW-1185">Reference proteome</keyword>
<organism evidence="11 12">
    <name type="scientific">Desulfitobacterium metallireducens DSM 15288</name>
    <dbReference type="NCBI Taxonomy" id="871968"/>
    <lineage>
        <taxon>Bacteria</taxon>
        <taxon>Bacillati</taxon>
        <taxon>Bacillota</taxon>
        <taxon>Clostridia</taxon>
        <taxon>Eubacteriales</taxon>
        <taxon>Desulfitobacteriaceae</taxon>
        <taxon>Desulfitobacterium</taxon>
    </lineage>
</organism>
<gene>
    <name evidence="11" type="ORF">DESME_09180</name>
</gene>
<evidence type="ECO:0000259" key="10">
    <source>
        <dbReference type="Pfam" id="PF03264"/>
    </source>
</evidence>
<evidence type="ECO:0000313" key="12">
    <source>
        <dbReference type="Proteomes" id="UP000010847"/>
    </source>
</evidence>
<evidence type="ECO:0000256" key="6">
    <source>
        <dbReference type="ARBA" id="ARBA00022982"/>
    </source>
</evidence>
<reference evidence="11 12" key="1">
    <citation type="submission" date="2013-12" db="EMBL/GenBank/DDBJ databases">
        <authorList>
            <consortium name="DOE Joint Genome Institute"/>
            <person name="Smidt H."/>
            <person name="Huntemann M."/>
            <person name="Han J."/>
            <person name="Chen A."/>
            <person name="Kyrpides N."/>
            <person name="Mavromatis K."/>
            <person name="Markowitz V."/>
            <person name="Palaniappan K."/>
            <person name="Ivanova N."/>
            <person name="Schaumberg A."/>
            <person name="Pati A."/>
            <person name="Liolios K."/>
            <person name="Nordberg H.P."/>
            <person name="Cantor M.N."/>
            <person name="Hua S.X."/>
            <person name="Woyke T."/>
        </authorList>
    </citation>
    <scope>NUCLEOTIDE SEQUENCE [LARGE SCALE GENOMIC DNA]</scope>
    <source>
        <strain evidence="12">DSM 15288</strain>
    </source>
</reference>
<keyword evidence="4" id="KW-0479">Metal-binding</keyword>
<dbReference type="Gene3D" id="1.10.3820.10">
    <property type="entry name" value="Di-heme elbow motif domain"/>
    <property type="match status" value="1"/>
</dbReference>
<dbReference type="PANTHER" id="PTHR35038">
    <property type="entry name" value="DISSIMILATORY SULFITE REDUCTASE SIRA"/>
    <property type="match status" value="1"/>
</dbReference>
<dbReference type="SUPFAM" id="SSF48695">
    <property type="entry name" value="Multiheme cytochromes"/>
    <property type="match status" value="1"/>
</dbReference>
<dbReference type="eggNOG" id="COG3005">
    <property type="taxonomic scope" value="Bacteria"/>
</dbReference>
<evidence type="ECO:0000256" key="4">
    <source>
        <dbReference type="ARBA" id="ARBA00022723"/>
    </source>
</evidence>
<evidence type="ECO:0000256" key="8">
    <source>
        <dbReference type="SAM" id="MobiDB-lite"/>
    </source>
</evidence>
<feature type="domain" description="NapC/NirT cytochrome c N-terminal" evidence="10">
    <location>
        <begin position="20"/>
        <end position="102"/>
    </location>
</feature>
<keyword evidence="2" id="KW-0813">Transport</keyword>
<sequence>MKKRLSTIMSKLKFQQGKSLGLLLVIVIILIFAGGVGLSVTSSNSFCITCHEMQPEHLTYKVTSHAQFSCTTCHLTPGVGSYIESKVKVMGYIGKHITGNYKGPIVASEPIPNQVCEKCHSTMRKVTASGDINIPHEKHLEHDIACTACHGGVAHAFVAERGLTTQENSATWTLAKAEEVSKFDDTKTAMEACMDCHEQVNQGLKPWEENQGLGKTEAQRVAERQASEKQAKDGNGELPGAVQAIAKAGTSELTAPMRCAPCHLKIQTPVNHVDKSWSNTHGITAAQDIKWCAECHSRQRDRVLITAQTTVQDYARSNTLCAPCHEKRPTGHLENKQQWLPTHGNVVKDKGAQNCLVCHETEKATDQNNQKMPGVNAVTCNTCHWFKNGKVETPQ</sequence>
<evidence type="ECO:0000256" key="2">
    <source>
        <dbReference type="ARBA" id="ARBA00022448"/>
    </source>
</evidence>
<dbReference type="Gene3D" id="1.10.780.10">
    <property type="entry name" value="Hydroxylamine Oxidoreductase, Chain A, domain 1"/>
    <property type="match status" value="1"/>
</dbReference>
<accession>W0EDD9</accession>
<keyword evidence="3" id="KW-0349">Heme</keyword>
<dbReference type="InterPro" id="IPR036280">
    <property type="entry name" value="Multihaem_cyt_sf"/>
</dbReference>
<keyword evidence="9" id="KW-1133">Transmembrane helix</keyword>
<dbReference type="KEGG" id="dmt:DESME_09180"/>
<comment type="subcellular location">
    <subcellularLocation>
        <location evidence="1">Cell envelope</location>
    </subcellularLocation>
</comment>
<protein>
    <submittedName>
        <fullName evidence="11">7-cyano-7-deazaguanine reductase</fullName>
    </submittedName>
</protein>
<evidence type="ECO:0000256" key="5">
    <source>
        <dbReference type="ARBA" id="ARBA00022729"/>
    </source>
</evidence>
<dbReference type="GO" id="GO:0046872">
    <property type="term" value="F:metal ion binding"/>
    <property type="evidence" value="ECO:0007669"/>
    <property type="project" value="UniProtKB-KW"/>
</dbReference>
<keyword evidence="6" id="KW-0249">Electron transport</keyword>
<evidence type="ECO:0000256" key="7">
    <source>
        <dbReference type="ARBA" id="ARBA00023004"/>
    </source>
</evidence>
<proteinExistence type="predicted"/>
<dbReference type="GO" id="GO:0030313">
    <property type="term" value="C:cell envelope"/>
    <property type="evidence" value="ECO:0007669"/>
    <property type="project" value="UniProtKB-SubCell"/>
</dbReference>
<keyword evidence="7" id="KW-0408">Iron</keyword>
<keyword evidence="9" id="KW-0472">Membrane</keyword>
<evidence type="ECO:0000256" key="3">
    <source>
        <dbReference type="ARBA" id="ARBA00022617"/>
    </source>
</evidence>
<dbReference type="HOGENOM" id="CLU_711074_0_0_9"/>
<feature type="transmembrane region" description="Helical" evidence="9">
    <location>
        <begin position="20"/>
        <end position="40"/>
    </location>
</feature>
<dbReference type="InterPro" id="IPR038266">
    <property type="entry name" value="NapC/NirT_cytc_sf"/>
</dbReference>
<dbReference type="AlphaFoldDB" id="W0EDD9"/>
<evidence type="ECO:0000256" key="9">
    <source>
        <dbReference type="SAM" id="Phobius"/>
    </source>
</evidence>
<keyword evidence="9" id="KW-0812">Transmembrane</keyword>
<keyword evidence="5" id="KW-0732">Signal</keyword>